<dbReference type="Proteomes" id="UP000276443">
    <property type="component" value="Unassembled WGS sequence"/>
</dbReference>
<feature type="transmembrane region" description="Helical" evidence="1">
    <location>
        <begin position="173"/>
        <end position="191"/>
    </location>
</feature>
<feature type="transmembrane region" description="Helical" evidence="1">
    <location>
        <begin position="106"/>
        <end position="132"/>
    </location>
</feature>
<sequence>MTAWNRFNEAAYWLLRAIYLNFLWMIFTLLGAVFFGIFPATVAMFHISRQWLVEKDLSLRVFKKFWRIYKAEFIKTNVFAIAFIICAYILYIDFIFLILADGWVNYLYPVFILLAFMYVATLTFFFPVYVNFQLKRTQYIKQSFLIAMASPLHFVMIIMSLTALGIVAFLLPGIVPLFTGSVMAFVTTYLTNHSIERIKIKQQKNFAKEEPFYKF</sequence>
<dbReference type="AlphaFoldDB" id="A0A3N5C486"/>
<dbReference type="InterPro" id="IPR006938">
    <property type="entry name" value="DUF624"/>
</dbReference>
<keyword evidence="1" id="KW-1133">Transmembrane helix</keyword>
<gene>
    <name evidence="2" type="ORF">EDC24_1469</name>
</gene>
<name>A0A3N5C486_9BACI</name>
<comment type="caution">
    <text evidence="2">The sequence shown here is derived from an EMBL/GenBank/DDBJ whole genome shotgun (WGS) entry which is preliminary data.</text>
</comment>
<reference evidence="2 3" key="1">
    <citation type="submission" date="2018-11" db="EMBL/GenBank/DDBJ databases">
        <title>Genomic Encyclopedia of Type Strains, Phase IV (KMG-IV): sequencing the most valuable type-strain genomes for metagenomic binning, comparative biology and taxonomic classification.</title>
        <authorList>
            <person name="Goeker M."/>
        </authorList>
    </citation>
    <scope>NUCLEOTIDE SEQUENCE [LARGE SCALE GENOMIC DNA]</scope>
    <source>
        <strain evidence="2 3">DSM 18090</strain>
    </source>
</reference>
<feature type="transmembrane region" description="Helical" evidence="1">
    <location>
        <begin position="22"/>
        <end position="45"/>
    </location>
</feature>
<protein>
    <submittedName>
        <fullName evidence="2">Putative membrane protein YesL</fullName>
    </submittedName>
</protein>
<dbReference type="EMBL" id="RKRF01000008">
    <property type="protein sequence ID" value="RPF54272.1"/>
    <property type="molecule type" value="Genomic_DNA"/>
</dbReference>
<dbReference type="Pfam" id="PF04854">
    <property type="entry name" value="DUF624"/>
    <property type="match status" value="1"/>
</dbReference>
<keyword evidence="1" id="KW-0812">Transmembrane</keyword>
<feature type="transmembrane region" description="Helical" evidence="1">
    <location>
        <begin position="144"/>
        <end position="167"/>
    </location>
</feature>
<evidence type="ECO:0000256" key="1">
    <source>
        <dbReference type="SAM" id="Phobius"/>
    </source>
</evidence>
<dbReference type="RefSeq" id="WP_124221131.1">
    <property type="nucleotide sequence ID" value="NZ_RKRF01000008.1"/>
</dbReference>
<accession>A0A3N5C486</accession>
<feature type="transmembrane region" description="Helical" evidence="1">
    <location>
        <begin position="77"/>
        <end position="100"/>
    </location>
</feature>
<keyword evidence="1" id="KW-0472">Membrane</keyword>
<dbReference type="OrthoDB" id="2182676at2"/>
<organism evidence="2 3">
    <name type="scientific">Aquisalibacillus elongatus</name>
    <dbReference type="NCBI Taxonomy" id="485577"/>
    <lineage>
        <taxon>Bacteria</taxon>
        <taxon>Bacillati</taxon>
        <taxon>Bacillota</taxon>
        <taxon>Bacilli</taxon>
        <taxon>Bacillales</taxon>
        <taxon>Bacillaceae</taxon>
        <taxon>Aquisalibacillus</taxon>
    </lineage>
</organism>
<keyword evidence="3" id="KW-1185">Reference proteome</keyword>
<proteinExistence type="predicted"/>
<evidence type="ECO:0000313" key="3">
    <source>
        <dbReference type="Proteomes" id="UP000276443"/>
    </source>
</evidence>
<evidence type="ECO:0000313" key="2">
    <source>
        <dbReference type="EMBL" id="RPF54272.1"/>
    </source>
</evidence>